<dbReference type="AlphaFoldDB" id="A0A3B0VRD1"/>
<organism evidence="1">
    <name type="scientific">hydrothermal vent metagenome</name>
    <dbReference type="NCBI Taxonomy" id="652676"/>
    <lineage>
        <taxon>unclassified sequences</taxon>
        <taxon>metagenomes</taxon>
        <taxon>ecological metagenomes</taxon>
    </lineage>
</organism>
<gene>
    <name evidence="1" type="ORF">MNBD_DELTA03-163</name>
</gene>
<dbReference type="SUPFAM" id="SSF52218">
    <property type="entry name" value="Flavoproteins"/>
    <property type="match status" value="1"/>
</dbReference>
<accession>A0A3B0VRD1</accession>
<evidence type="ECO:0008006" key="2">
    <source>
        <dbReference type="Google" id="ProtNLM"/>
    </source>
</evidence>
<proteinExistence type="predicted"/>
<protein>
    <recommendedName>
        <fullName evidence="2">Flavodoxin-like domain-containing protein</fullName>
    </recommendedName>
</protein>
<reference evidence="1" key="1">
    <citation type="submission" date="2018-06" db="EMBL/GenBank/DDBJ databases">
        <authorList>
            <person name="Zhirakovskaya E."/>
        </authorList>
    </citation>
    <scope>NUCLEOTIDE SEQUENCE</scope>
</reference>
<dbReference type="EMBL" id="UOEX01000079">
    <property type="protein sequence ID" value="VAW34034.1"/>
    <property type="molecule type" value="Genomic_DNA"/>
</dbReference>
<name>A0A3B0VRD1_9ZZZZ</name>
<sequence length="228" mass="26094">MTIARKKRILILSYSFSGQTSCLIRRLKTGLEKNGHRVLKERIEPVVHLKFPTNSIGACLIMMIRTLFRRRNPICPLSEQVNQHFDLIILAGPTWSYNPSGPILYLIDHYGKKLFGGQTVLPLISCRGYWRMHQWGLKAMLRRYGAHIPNSLIFSHPCHEPWRTIGVFMKIAGKAPEHSAFLRGHYKKFGHSQAQQDEAERLGILIGEALRRNEDLSTLPLHTPIALP</sequence>
<dbReference type="Gene3D" id="3.40.50.360">
    <property type="match status" value="1"/>
</dbReference>
<dbReference type="InterPro" id="IPR029039">
    <property type="entry name" value="Flavoprotein-like_sf"/>
</dbReference>
<evidence type="ECO:0000313" key="1">
    <source>
        <dbReference type="EMBL" id="VAW34034.1"/>
    </source>
</evidence>